<evidence type="ECO:0000313" key="2">
    <source>
        <dbReference type="Proteomes" id="UP001550739"/>
    </source>
</evidence>
<proteinExistence type="predicted"/>
<sequence>MKTVVNTSDGSPMRLSAMRETVNLLLAPESGALVQAVSGEELATVAETVRRHLELLIPEVERAARKLNEESIPRCCALACVGEARGKLRTGASHRPGGVLEHVQRLARVLNALCDHYETIGGEHA</sequence>
<organism evidence="1 2">
    <name type="scientific">Streptomyces sp. 900129855</name>
    <dbReference type="NCBI Taxonomy" id="3155129"/>
    <lineage>
        <taxon>Bacteria</taxon>
        <taxon>Bacillati</taxon>
        <taxon>Actinomycetota</taxon>
        <taxon>Actinomycetes</taxon>
        <taxon>Kitasatosporales</taxon>
        <taxon>Streptomycetaceae</taxon>
        <taxon>Streptomyces</taxon>
    </lineage>
</organism>
<dbReference type="InterPro" id="IPR046300">
    <property type="entry name" value="DUF6415"/>
</dbReference>
<dbReference type="EMBL" id="JBEZVE010000012">
    <property type="protein sequence ID" value="MEU3783527.1"/>
    <property type="molecule type" value="Genomic_DNA"/>
</dbReference>
<name>A0ABV2ZLU9_9ACTN</name>
<accession>A0ABV2ZLU9</accession>
<gene>
    <name evidence="1" type="ORF">AB0E89_23765</name>
</gene>
<evidence type="ECO:0000313" key="1">
    <source>
        <dbReference type="EMBL" id="MEU3783527.1"/>
    </source>
</evidence>
<keyword evidence="2" id="KW-1185">Reference proteome</keyword>
<dbReference type="Proteomes" id="UP001550739">
    <property type="component" value="Unassembled WGS sequence"/>
</dbReference>
<comment type="caution">
    <text evidence="1">The sequence shown here is derived from an EMBL/GenBank/DDBJ whole genome shotgun (WGS) entry which is preliminary data.</text>
</comment>
<protein>
    <submittedName>
        <fullName evidence="1">DUF6415 family natural product biosynthesis protein</fullName>
    </submittedName>
</protein>
<dbReference type="Pfam" id="PF19979">
    <property type="entry name" value="DUF6415"/>
    <property type="match status" value="1"/>
</dbReference>
<reference evidence="1 2" key="1">
    <citation type="submission" date="2024-06" db="EMBL/GenBank/DDBJ databases">
        <title>The Natural Products Discovery Center: Release of the First 8490 Sequenced Strains for Exploring Actinobacteria Biosynthetic Diversity.</title>
        <authorList>
            <person name="Kalkreuter E."/>
            <person name="Kautsar S.A."/>
            <person name="Yang D."/>
            <person name="Bader C.D."/>
            <person name="Teijaro C.N."/>
            <person name="Fluegel L."/>
            <person name="Davis C.M."/>
            <person name="Simpson J.R."/>
            <person name="Lauterbach L."/>
            <person name="Steele A.D."/>
            <person name="Gui C."/>
            <person name="Meng S."/>
            <person name="Li G."/>
            <person name="Viehrig K."/>
            <person name="Ye F."/>
            <person name="Su P."/>
            <person name="Kiefer A.F."/>
            <person name="Nichols A."/>
            <person name="Cepeda A.J."/>
            <person name="Yan W."/>
            <person name="Fan B."/>
            <person name="Jiang Y."/>
            <person name="Adhikari A."/>
            <person name="Zheng C.-J."/>
            <person name="Schuster L."/>
            <person name="Cowan T.M."/>
            <person name="Smanski M.J."/>
            <person name="Chevrette M.G."/>
            <person name="De Carvalho L.P.S."/>
            <person name="Shen B."/>
        </authorList>
    </citation>
    <scope>NUCLEOTIDE SEQUENCE [LARGE SCALE GENOMIC DNA]</scope>
    <source>
        <strain evidence="1 2">NPDC033843</strain>
    </source>
</reference>
<dbReference type="RefSeq" id="WP_334578294.1">
    <property type="nucleotide sequence ID" value="NZ_JBEZVE010000012.1"/>
</dbReference>